<keyword evidence="1" id="KW-0812">Transmembrane</keyword>
<gene>
    <name evidence="2" type="ORF">BpHYR1_015306</name>
</gene>
<proteinExistence type="predicted"/>
<protein>
    <submittedName>
        <fullName evidence="2">Uncharacterized protein</fullName>
    </submittedName>
</protein>
<keyword evidence="3" id="KW-1185">Reference proteome</keyword>
<name>A0A3M7RZG0_BRAPC</name>
<dbReference type="AlphaFoldDB" id="A0A3M7RZG0"/>
<reference evidence="2 3" key="1">
    <citation type="journal article" date="2018" name="Sci. Rep.">
        <title>Genomic signatures of local adaptation to the degree of environmental predictability in rotifers.</title>
        <authorList>
            <person name="Franch-Gras L."/>
            <person name="Hahn C."/>
            <person name="Garcia-Roger E.M."/>
            <person name="Carmona M.J."/>
            <person name="Serra M."/>
            <person name="Gomez A."/>
        </authorList>
    </citation>
    <scope>NUCLEOTIDE SEQUENCE [LARGE SCALE GENOMIC DNA]</scope>
    <source>
        <strain evidence="2">HYR1</strain>
    </source>
</reference>
<evidence type="ECO:0000313" key="3">
    <source>
        <dbReference type="Proteomes" id="UP000276133"/>
    </source>
</evidence>
<keyword evidence="1" id="KW-1133">Transmembrane helix</keyword>
<dbReference type="EMBL" id="REGN01002348">
    <property type="protein sequence ID" value="RNA28735.1"/>
    <property type="molecule type" value="Genomic_DNA"/>
</dbReference>
<organism evidence="2 3">
    <name type="scientific">Brachionus plicatilis</name>
    <name type="common">Marine rotifer</name>
    <name type="synonym">Brachionus muelleri</name>
    <dbReference type="NCBI Taxonomy" id="10195"/>
    <lineage>
        <taxon>Eukaryota</taxon>
        <taxon>Metazoa</taxon>
        <taxon>Spiralia</taxon>
        <taxon>Gnathifera</taxon>
        <taxon>Rotifera</taxon>
        <taxon>Eurotatoria</taxon>
        <taxon>Monogononta</taxon>
        <taxon>Pseudotrocha</taxon>
        <taxon>Ploima</taxon>
        <taxon>Brachionidae</taxon>
        <taxon>Brachionus</taxon>
    </lineage>
</organism>
<sequence>MPKQVMIFLFRLEYFDRTYLIRTSYLVCINCDKLLDSQDNFSGKDHFVQIMTPFMMCYIELYMMENTINEKSRSKKKCLLFVLFNVYLNLVRILIYVNPIKIHNIKN</sequence>
<evidence type="ECO:0000256" key="1">
    <source>
        <dbReference type="SAM" id="Phobius"/>
    </source>
</evidence>
<evidence type="ECO:0000313" key="2">
    <source>
        <dbReference type="EMBL" id="RNA28735.1"/>
    </source>
</evidence>
<accession>A0A3M7RZG0</accession>
<comment type="caution">
    <text evidence="2">The sequence shown here is derived from an EMBL/GenBank/DDBJ whole genome shotgun (WGS) entry which is preliminary data.</text>
</comment>
<feature type="transmembrane region" description="Helical" evidence="1">
    <location>
        <begin position="78"/>
        <end position="97"/>
    </location>
</feature>
<dbReference type="Proteomes" id="UP000276133">
    <property type="component" value="Unassembled WGS sequence"/>
</dbReference>
<keyword evidence="1" id="KW-0472">Membrane</keyword>